<keyword evidence="2 5" id="KW-0812">Transmembrane</keyword>
<dbReference type="Pfam" id="PF04479">
    <property type="entry name" value="RTA1"/>
    <property type="match status" value="1"/>
</dbReference>
<dbReference type="OrthoDB" id="3358017at2759"/>
<evidence type="ECO:0000256" key="5">
    <source>
        <dbReference type="SAM" id="Phobius"/>
    </source>
</evidence>
<organism evidence="6 7">
    <name type="scientific">Dendryphion nanum</name>
    <dbReference type="NCBI Taxonomy" id="256645"/>
    <lineage>
        <taxon>Eukaryota</taxon>
        <taxon>Fungi</taxon>
        <taxon>Dikarya</taxon>
        <taxon>Ascomycota</taxon>
        <taxon>Pezizomycotina</taxon>
        <taxon>Dothideomycetes</taxon>
        <taxon>Pleosporomycetidae</taxon>
        <taxon>Pleosporales</taxon>
        <taxon>Torulaceae</taxon>
        <taxon>Dendryphion</taxon>
    </lineage>
</organism>
<gene>
    <name evidence="6" type="ORF">B0J11DRAFT_95885</name>
</gene>
<dbReference type="PANTHER" id="PTHR31465">
    <property type="entry name" value="PROTEIN RTA1-RELATED"/>
    <property type="match status" value="1"/>
</dbReference>
<evidence type="ECO:0000256" key="2">
    <source>
        <dbReference type="ARBA" id="ARBA00022692"/>
    </source>
</evidence>
<dbReference type="InterPro" id="IPR007568">
    <property type="entry name" value="RTA1"/>
</dbReference>
<dbReference type="GO" id="GO:0016020">
    <property type="term" value="C:membrane"/>
    <property type="evidence" value="ECO:0007669"/>
    <property type="project" value="UniProtKB-SubCell"/>
</dbReference>
<feature type="transmembrane region" description="Helical" evidence="5">
    <location>
        <begin position="158"/>
        <end position="180"/>
    </location>
</feature>
<name>A0A9P9DF07_9PLEO</name>
<evidence type="ECO:0000256" key="4">
    <source>
        <dbReference type="ARBA" id="ARBA00023136"/>
    </source>
</evidence>
<keyword evidence="3 5" id="KW-1133">Transmembrane helix</keyword>
<feature type="transmembrane region" description="Helical" evidence="5">
    <location>
        <begin position="192"/>
        <end position="215"/>
    </location>
</feature>
<dbReference type="Proteomes" id="UP000700596">
    <property type="component" value="Unassembled WGS sequence"/>
</dbReference>
<evidence type="ECO:0000313" key="6">
    <source>
        <dbReference type="EMBL" id="KAH7117938.1"/>
    </source>
</evidence>
<comment type="caution">
    <text evidence="6">The sequence shown here is derived from an EMBL/GenBank/DDBJ whole genome shotgun (WGS) entry which is preliminary data.</text>
</comment>
<dbReference type="AlphaFoldDB" id="A0A9P9DF07"/>
<keyword evidence="7" id="KW-1185">Reference proteome</keyword>
<accession>A0A9P9DF07</accession>
<feature type="transmembrane region" description="Helical" evidence="5">
    <location>
        <begin position="49"/>
        <end position="65"/>
    </location>
</feature>
<feature type="transmembrane region" description="Helical" evidence="5">
    <location>
        <begin position="20"/>
        <end position="37"/>
    </location>
</feature>
<feature type="transmembrane region" description="Helical" evidence="5">
    <location>
        <begin position="77"/>
        <end position="99"/>
    </location>
</feature>
<comment type="subcellular location">
    <subcellularLocation>
        <location evidence="1">Membrane</location>
        <topology evidence="1">Multi-pass membrane protein</topology>
    </subcellularLocation>
</comment>
<sequence>MGMGDYSPGSVWYYAPNRVAPIVFIVLFFFSGSFHAYQTIKHHSWRSTILLPWAALLMIAGFALREVGAYNTDNLTYVIASTVIIMSGPPVYALINYLILSRILFYIPYLAPMHPGRVATTFVGLDGVCELLIGQGAWRMANSSMTEKQRKLGSNLVTASLCLQAALFGAFGIIAARFHYRALKAGVLNKDLCTVLYVLYVSAGIVTIRCIYRLVEYIEGWNSVLYKNEVFFWIFEAVIMFLNTLLLNMFHPGKRLPRSNTVFLARDGVTERQGPGWDDDRPWIVTIFDPFDVHGLLTGRDKKTQFWDMSDEELERLSAEKKANKRSVLAGFLDPFHLWGSRGYIGKHLAKKNATESDTQPTTITTEVKSEGPGINNVV</sequence>
<evidence type="ECO:0000313" key="7">
    <source>
        <dbReference type="Proteomes" id="UP000700596"/>
    </source>
</evidence>
<reference evidence="6" key="1">
    <citation type="journal article" date="2021" name="Nat. Commun.">
        <title>Genetic determinants of endophytism in the Arabidopsis root mycobiome.</title>
        <authorList>
            <person name="Mesny F."/>
            <person name="Miyauchi S."/>
            <person name="Thiergart T."/>
            <person name="Pickel B."/>
            <person name="Atanasova L."/>
            <person name="Karlsson M."/>
            <person name="Huettel B."/>
            <person name="Barry K.W."/>
            <person name="Haridas S."/>
            <person name="Chen C."/>
            <person name="Bauer D."/>
            <person name="Andreopoulos W."/>
            <person name="Pangilinan J."/>
            <person name="LaButti K."/>
            <person name="Riley R."/>
            <person name="Lipzen A."/>
            <person name="Clum A."/>
            <person name="Drula E."/>
            <person name="Henrissat B."/>
            <person name="Kohler A."/>
            <person name="Grigoriev I.V."/>
            <person name="Martin F.M."/>
            <person name="Hacquard S."/>
        </authorList>
    </citation>
    <scope>NUCLEOTIDE SEQUENCE</scope>
    <source>
        <strain evidence="6">MPI-CAGE-CH-0243</strain>
    </source>
</reference>
<evidence type="ECO:0000256" key="1">
    <source>
        <dbReference type="ARBA" id="ARBA00004141"/>
    </source>
</evidence>
<feature type="transmembrane region" description="Helical" evidence="5">
    <location>
        <begin position="230"/>
        <end position="250"/>
    </location>
</feature>
<dbReference type="EMBL" id="JAGMWT010000013">
    <property type="protein sequence ID" value="KAH7117938.1"/>
    <property type="molecule type" value="Genomic_DNA"/>
</dbReference>
<proteinExistence type="predicted"/>
<protein>
    <submittedName>
        <fullName evidence="6">RTA1 like protein-domain-containing protein</fullName>
    </submittedName>
</protein>
<keyword evidence="4 5" id="KW-0472">Membrane</keyword>
<dbReference type="PANTHER" id="PTHR31465:SF13">
    <property type="entry name" value="RTA1 DOMAIN PROTEIN-RELATED"/>
    <property type="match status" value="1"/>
</dbReference>
<evidence type="ECO:0000256" key="3">
    <source>
        <dbReference type="ARBA" id="ARBA00022989"/>
    </source>
</evidence>